<sequence length="44" mass="5349">MTILERKALREENSALRFQVALLEERLEYLKSRKDKRKKNSFLP</sequence>
<feature type="non-terminal residue" evidence="1">
    <location>
        <position position="44"/>
    </location>
</feature>
<keyword evidence="2" id="KW-1185">Reference proteome</keyword>
<accession>A0ACA9N0V6</accession>
<gene>
    <name evidence="1" type="ORF">SCALOS_LOCUS7286</name>
</gene>
<dbReference type="EMBL" id="CAJVPM010015891">
    <property type="protein sequence ID" value="CAG8610829.1"/>
    <property type="molecule type" value="Genomic_DNA"/>
</dbReference>
<evidence type="ECO:0000313" key="2">
    <source>
        <dbReference type="Proteomes" id="UP000789860"/>
    </source>
</evidence>
<reference evidence="1" key="1">
    <citation type="submission" date="2021-06" db="EMBL/GenBank/DDBJ databases">
        <authorList>
            <person name="Kallberg Y."/>
            <person name="Tangrot J."/>
            <person name="Rosling A."/>
        </authorList>
    </citation>
    <scope>NUCLEOTIDE SEQUENCE</scope>
    <source>
        <strain evidence="1">AU212A</strain>
    </source>
</reference>
<protein>
    <submittedName>
        <fullName evidence="1">1099_t:CDS:1</fullName>
    </submittedName>
</protein>
<organism evidence="1 2">
    <name type="scientific">Scutellospora calospora</name>
    <dbReference type="NCBI Taxonomy" id="85575"/>
    <lineage>
        <taxon>Eukaryota</taxon>
        <taxon>Fungi</taxon>
        <taxon>Fungi incertae sedis</taxon>
        <taxon>Mucoromycota</taxon>
        <taxon>Glomeromycotina</taxon>
        <taxon>Glomeromycetes</taxon>
        <taxon>Diversisporales</taxon>
        <taxon>Gigasporaceae</taxon>
        <taxon>Scutellospora</taxon>
    </lineage>
</organism>
<dbReference type="Proteomes" id="UP000789860">
    <property type="component" value="Unassembled WGS sequence"/>
</dbReference>
<name>A0ACA9N0V6_9GLOM</name>
<proteinExistence type="predicted"/>
<evidence type="ECO:0000313" key="1">
    <source>
        <dbReference type="EMBL" id="CAG8610829.1"/>
    </source>
</evidence>
<comment type="caution">
    <text evidence="1">The sequence shown here is derived from an EMBL/GenBank/DDBJ whole genome shotgun (WGS) entry which is preliminary data.</text>
</comment>